<evidence type="ECO:0000259" key="7">
    <source>
        <dbReference type="PROSITE" id="PS50208"/>
    </source>
</evidence>
<protein>
    <submittedName>
        <fullName evidence="8">Uncharacterized protein</fullName>
    </submittedName>
</protein>
<keyword evidence="3" id="KW-0378">Hydrolase</keyword>
<evidence type="ECO:0000313" key="8">
    <source>
        <dbReference type="EMBL" id="KAG6462901.1"/>
    </source>
</evidence>
<evidence type="ECO:0000256" key="3">
    <source>
        <dbReference type="ARBA" id="ARBA00022801"/>
    </source>
</evidence>
<gene>
    <name evidence="8" type="ORF">O3G_MSEX013528</name>
</gene>
<dbReference type="GO" id="GO:0006508">
    <property type="term" value="P:proteolysis"/>
    <property type="evidence" value="ECO:0007669"/>
    <property type="project" value="UniProtKB-KW"/>
</dbReference>
<dbReference type="InterPro" id="IPR001309">
    <property type="entry name" value="Pept_C14_p20"/>
</dbReference>
<name>A0A921ZRY7_MANSE</name>
<evidence type="ECO:0000256" key="4">
    <source>
        <dbReference type="RuleBase" id="RU003971"/>
    </source>
</evidence>
<evidence type="ECO:0000256" key="5">
    <source>
        <dbReference type="SAM" id="MobiDB-lite"/>
    </source>
</evidence>
<dbReference type="InterPro" id="IPR015917">
    <property type="entry name" value="Pept_C14A"/>
</dbReference>
<dbReference type="GO" id="GO:0004197">
    <property type="term" value="F:cysteine-type endopeptidase activity"/>
    <property type="evidence" value="ECO:0007669"/>
    <property type="project" value="InterPro"/>
</dbReference>
<dbReference type="Pfam" id="PF00656">
    <property type="entry name" value="Peptidase_C14"/>
    <property type="match status" value="1"/>
</dbReference>
<comment type="similarity">
    <text evidence="4">Belongs to the peptidase C14A family.</text>
</comment>
<accession>A0A921ZRY7</accession>
<feature type="domain" description="Caspase family p20" evidence="7">
    <location>
        <begin position="121"/>
        <end position="249"/>
    </location>
</feature>
<reference evidence="8" key="2">
    <citation type="submission" date="2020-12" db="EMBL/GenBank/DDBJ databases">
        <authorList>
            <person name="Kanost M."/>
        </authorList>
    </citation>
    <scope>NUCLEOTIDE SEQUENCE</scope>
</reference>
<dbReference type="AlphaFoldDB" id="A0A921ZRY7"/>
<keyword evidence="2" id="KW-0053">Apoptosis</keyword>
<sequence length="385" mass="43005">MVPTSASTSHYGHQSGYQSYNTTPAGTSTESRVSQLLNMYLTPPTASRANANTAACQLSVLVQSAVVARCGDLATSQQRCYRSLPRHTQIPCQEERWLLPRRRKERMVSPGIKLYHTRGRYRRVLLLLSYVNFAYGTDEYRHGVEVDTKNLKYLFAEMDFQVLTYINLTLKTNETLKSLSSVLVGAEVVFTVVSSHGYEKKLNANTSIRCSDGLLTTDGNIIEFFNHKNMPQLLGVPKVFIFQVCRGVVEDYVTVNATANVNVRALSAPRPQRVAVDTATVPPGAATSSPTTPISPPVDLRPLYSDTLVVHSTVPGFVSHRDKFDGSWYIQVLCEVFAESAHDCHVEKLFKLVDERLQQKYGIQTSSVDSRGFNKKLYLHPGLYE</sequence>
<dbReference type="GO" id="GO:0006915">
    <property type="term" value="P:apoptotic process"/>
    <property type="evidence" value="ECO:0007669"/>
    <property type="project" value="UniProtKB-KW"/>
</dbReference>
<dbReference type="EMBL" id="JH668904">
    <property type="protein sequence ID" value="KAG6462901.1"/>
    <property type="molecule type" value="Genomic_DNA"/>
</dbReference>
<dbReference type="SMART" id="SM00115">
    <property type="entry name" value="CASc"/>
    <property type="match status" value="1"/>
</dbReference>
<dbReference type="Proteomes" id="UP000791440">
    <property type="component" value="Unassembled WGS sequence"/>
</dbReference>
<dbReference type="InterPro" id="IPR011600">
    <property type="entry name" value="Pept_C14_caspase"/>
</dbReference>
<evidence type="ECO:0000259" key="6">
    <source>
        <dbReference type="PROSITE" id="PS50207"/>
    </source>
</evidence>
<dbReference type="InterPro" id="IPR002398">
    <property type="entry name" value="Pept_C14"/>
</dbReference>
<dbReference type="PROSITE" id="PS50207">
    <property type="entry name" value="CASPASE_P10"/>
    <property type="match status" value="1"/>
</dbReference>
<feature type="region of interest" description="Disordered" evidence="5">
    <location>
        <begin position="1"/>
        <end position="28"/>
    </location>
</feature>
<evidence type="ECO:0000256" key="2">
    <source>
        <dbReference type="ARBA" id="ARBA00022703"/>
    </source>
</evidence>
<dbReference type="PANTHER" id="PTHR47901:SF8">
    <property type="entry name" value="CASPASE-3"/>
    <property type="match status" value="1"/>
</dbReference>
<evidence type="ECO:0000256" key="1">
    <source>
        <dbReference type="ARBA" id="ARBA00022670"/>
    </source>
</evidence>
<dbReference type="PANTHER" id="PTHR47901">
    <property type="entry name" value="CASPASE RECRUITMENT DOMAIN-CONTAINING PROTEIN 18"/>
    <property type="match status" value="1"/>
</dbReference>
<dbReference type="InterPro" id="IPR002138">
    <property type="entry name" value="Pept_C14_p10"/>
</dbReference>
<keyword evidence="1" id="KW-0645">Protease</keyword>
<dbReference type="PROSITE" id="PS50208">
    <property type="entry name" value="CASPASE_P20"/>
    <property type="match status" value="1"/>
</dbReference>
<evidence type="ECO:0000313" key="9">
    <source>
        <dbReference type="Proteomes" id="UP000791440"/>
    </source>
</evidence>
<proteinExistence type="inferred from homology"/>
<reference evidence="8" key="1">
    <citation type="journal article" date="2016" name="Insect Biochem. Mol. Biol.">
        <title>Multifaceted biological insights from a draft genome sequence of the tobacco hornworm moth, Manduca sexta.</title>
        <authorList>
            <person name="Kanost M.R."/>
            <person name="Arrese E.L."/>
            <person name="Cao X."/>
            <person name="Chen Y.R."/>
            <person name="Chellapilla S."/>
            <person name="Goldsmith M.R."/>
            <person name="Grosse-Wilde E."/>
            <person name="Heckel D.G."/>
            <person name="Herndon N."/>
            <person name="Jiang H."/>
            <person name="Papanicolaou A."/>
            <person name="Qu J."/>
            <person name="Soulages J.L."/>
            <person name="Vogel H."/>
            <person name="Walters J."/>
            <person name="Waterhouse R.M."/>
            <person name="Ahn S.J."/>
            <person name="Almeida F.C."/>
            <person name="An C."/>
            <person name="Aqrawi P."/>
            <person name="Bretschneider A."/>
            <person name="Bryant W.B."/>
            <person name="Bucks S."/>
            <person name="Chao H."/>
            <person name="Chevignon G."/>
            <person name="Christen J.M."/>
            <person name="Clarke D.F."/>
            <person name="Dittmer N.T."/>
            <person name="Ferguson L.C.F."/>
            <person name="Garavelou S."/>
            <person name="Gordon K.H.J."/>
            <person name="Gunaratna R.T."/>
            <person name="Han Y."/>
            <person name="Hauser F."/>
            <person name="He Y."/>
            <person name="Heidel-Fischer H."/>
            <person name="Hirsh A."/>
            <person name="Hu Y."/>
            <person name="Jiang H."/>
            <person name="Kalra D."/>
            <person name="Klinner C."/>
            <person name="Konig C."/>
            <person name="Kovar C."/>
            <person name="Kroll A.R."/>
            <person name="Kuwar S.S."/>
            <person name="Lee S.L."/>
            <person name="Lehman R."/>
            <person name="Li K."/>
            <person name="Li Z."/>
            <person name="Liang H."/>
            <person name="Lovelace S."/>
            <person name="Lu Z."/>
            <person name="Mansfield J.H."/>
            <person name="McCulloch K.J."/>
            <person name="Mathew T."/>
            <person name="Morton B."/>
            <person name="Muzny D.M."/>
            <person name="Neunemann D."/>
            <person name="Ongeri F."/>
            <person name="Pauchet Y."/>
            <person name="Pu L.L."/>
            <person name="Pyrousis I."/>
            <person name="Rao X.J."/>
            <person name="Redding A."/>
            <person name="Roesel C."/>
            <person name="Sanchez-Gracia A."/>
            <person name="Schaack S."/>
            <person name="Shukla A."/>
            <person name="Tetreau G."/>
            <person name="Wang Y."/>
            <person name="Xiong G.H."/>
            <person name="Traut W."/>
            <person name="Walsh T.K."/>
            <person name="Worley K.C."/>
            <person name="Wu D."/>
            <person name="Wu W."/>
            <person name="Wu Y.Q."/>
            <person name="Zhang X."/>
            <person name="Zou Z."/>
            <person name="Zucker H."/>
            <person name="Briscoe A.D."/>
            <person name="Burmester T."/>
            <person name="Clem R.J."/>
            <person name="Feyereisen R."/>
            <person name="Grimmelikhuijzen C.J.P."/>
            <person name="Hamodrakas S.J."/>
            <person name="Hansson B.S."/>
            <person name="Huguet E."/>
            <person name="Jermiin L.S."/>
            <person name="Lan Q."/>
            <person name="Lehman H.K."/>
            <person name="Lorenzen M."/>
            <person name="Merzendorfer H."/>
            <person name="Michalopoulos I."/>
            <person name="Morton D.B."/>
            <person name="Muthukrishnan S."/>
            <person name="Oakeshott J.G."/>
            <person name="Palmer W."/>
            <person name="Park Y."/>
            <person name="Passarelli A.L."/>
            <person name="Rozas J."/>
            <person name="Schwartz L.M."/>
            <person name="Smith W."/>
            <person name="Southgate A."/>
            <person name="Vilcinskas A."/>
            <person name="Vogt R."/>
            <person name="Wang P."/>
            <person name="Werren J."/>
            <person name="Yu X.Q."/>
            <person name="Zhou J.J."/>
            <person name="Brown S.J."/>
            <person name="Scherer S.E."/>
            <person name="Richards S."/>
            <person name="Blissard G.W."/>
        </authorList>
    </citation>
    <scope>NUCLEOTIDE SEQUENCE</scope>
</reference>
<feature type="domain" description="Caspase family p10" evidence="6">
    <location>
        <begin position="297"/>
        <end position="381"/>
    </location>
</feature>
<keyword evidence="9" id="KW-1185">Reference proteome</keyword>
<comment type="caution">
    <text evidence="8">The sequence shown here is derived from an EMBL/GenBank/DDBJ whole genome shotgun (WGS) entry which is preliminary data.</text>
</comment>
<organism evidence="8 9">
    <name type="scientific">Manduca sexta</name>
    <name type="common">Tobacco hawkmoth</name>
    <name type="synonym">Tobacco hornworm</name>
    <dbReference type="NCBI Taxonomy" id="7130"/>
    <lineage>
        <taxon>Eukaryota</taxon>
        <taxon>Metazoa</taxon>
        <taxon>Ecdysozoa</taxon>
        <taxon>Arthropoda</taxon>
        <taxon>Hexapoda</taxon>
        <taxon>Insecta</taxon>
        <taxon>Pterygota</taxon>
        <taxon>Neoptera</taxon>
        <taxon>Endopterygota</taxon>
        <taxon>Lepidoptera</taxon>
        <taxon>Glossata</taxon>
        <taxon>Ditrysia</taxon>
        <taxon>Bombycoidea</taxon>
        <taxon>Sphingidae</taxon>
        <taxon>Sphinginae</taxon>
        <taxon>Sphingini</taxon>
        <taxon>Manduca</taxon>
    </lineage>
</organism>